<accession>A0A291GFG6</accession>
<feature type="transmembrane region" description="Helical" evidence="1">
    <location>
        <begin position="14"/>
        <end position="32"/>
    </location>
</feature>
<evidence type="ECO:0000313" key="2">
    <source>
        <dbReference type="EMBL" id="ATG48756.1"/>
    </source>
</evidence>
<keyword evidence="1" id="KW-0472">Membrane</keyword>
<dbReference type="Proteomes" id="UP000217935">
    <property type="component" value="Chromosome"/>
</dbReference>
<sequence>MIAFPLRTRFERRSVWGAFCFLVLFFGERHIGAIMANKTSQRRRRKPYEPSRFLTWAMTLSTLIGVLFAVIGVRLLGDPARFKAHAREVPVEIVAFIPRPTTGAKNAFSLKLAATGRDGERVEVYDNYARMRWPYRVGQVVDGYMDDADGRIETPLTLSGASRLGGGLFFFLGTGGALVCGFVLIYDLRNRRAWRRMRH</sequence>
<dbReference type="AlphaFoldDB" id="A0A291GFG6"/>
<name>A0A291GFG6_9RHOB</name>
<feature type="transmembrane region" description="Helical" evidence="1">
    <location>
        <begin position="168"/>
        <end position="188"/>
    </location>
</feature>
<evidence type="ECO:0000313" key="3">
    <source>
        <dbReference type="Proteomes" id="UP000217935"/>
    </source>
</evidence>
<evidence type="ECO:0008006" key="4">
    <source>
        <dbReference type="Google" id="ProtNLM"/>
    </source>
</evidence>
<dbReference type="KEGG" id="ceh:CEW89_15005"/>
<keyword evidence="1" id="KW-0812">Transmembrane</keyword>
<proteinExistence type="predicted"/>
<protein>
    <recommendedName>
        <fullName evidence="4">DUF3592 domain-containing protein</fullName>
    </recommendedName>
</protein>
<reference evidence="2 3" key="1">
    <citation type="submission" date="2017-06" db="EMBL/GenBank/DDBJ databases">
        <title>Celeribacter sp. TSPH2 complete genome sequence.</title>
        <authorList>
            <person name="Woo J.-H."/>
            <person name="Kim H.-S."/>
        </authorList>
    </citation>
    <scope>NUCLEOTIDE SEQUENCE [LARGE SCALE GENOMIC DNA]</scope>
    <source>
        <strain evidence="2 3">TSPH2</strain>
    </source>
</reference>
<evidence type="ECO:0000256" key="1">
    <source>
        <dbReference type="SAM" id="Phobius"/>
    </source>
</evidence>
<keyword evidence="1" id="KW-1133">Transmembrane helix</keyword>
<dbReference type="STRING" id="1758178.GCA_001550095_01720"/>
<organism evidence="2 3">
    <name type="scientific">Celeribacter ethanolicus</name>
    <dbReference type="NCBI Taxonomy" id="1758178"/>
    <lineage>
        <taxon>Bacteria</taxon>
        <taxon>Pseudomonadati</taxon>
        <taxon>Pseudomonadota</taxon>
        <taxon>Alphaproteobacteria</taxon>
        <taxon>Rhodobacterales</taxon>
        <taxon>Roseobacteraceae</taxon>
        <taxon>Celeribacter</taxon>
    </lineage>
</organism>
<gene>
    <name evidence="2" type="ORF">CEW89_15005</name>
</gene>
<dbReference type="EMBL" id="CP022196">
    <property type="protein sequence ID" value="ATG48756.1"/>
    <property type="molecule type" value="Genomic_DNA"/>
</dbReference>
<keyword evidence="3" id="KW-1185">Reference proteome</keyword>
<feature type="transmembrane region" description="Helical" evidence="1">
    <location>
        <begin position="53"/>
        <end position="73"/>
    </location>
</feature>